<evidence type="ECO:0000256" key="4">
    <source>
        <dbReference type="ARBA" id="ARBA00022989"/>
    </source>
</evidence>
<evidence type="ECO:0000313" key="11">
    <source>
        <dbReference type="Proteomes" id="UP000005835"/>
    </source>
</evidence>
<keyword evidence="3 7" id="KW-0812">Transmembrane</keyword>
<feature type="transmembrane region" description="Helical" evidence="7">
    <location>
        <begin position="323"/>
        <end position="349"/>
    </location>
</feature>
<dbReference type="EMBL" id="ADMG01000017">
    <property type="protein sequence ID" value="EKB31663.1"/>
    <property type="molecule type" value="Genomic_DNA"/>
</dbReference>
<evidence type="ECO:0000256" key="3">
    <source>
        <dbReference type="ARBA" id="ARBA00022692"/>
    </source>
</evidence>
<dbReference type="GO" id="GO:0005886">
    <property type="term" value="C:plasma membrane"/>
    <property type="evidence" value="ECO:0007669"/>
    <property type="project" value="UniProtKB-SubCell"/>
</dbReference>
<sequence>MIGNAFVLAVRQISRNPLRSLLTVLGVVIGVMAVITMVTVGNGASQAIRTQIESFGNNQLMLRPGLRMGPGQSVGAPNFTLEDADALKRQIAGIVAVAPQASKTMTVVANGRNWQTSVIGTDNNYFTIDNREIVDGRTFEQGEMQSGAAVCVIGGTIQKELFGEGAEVIGRTIRTGSFSCRVVGLLKTKGTAAMGGDQDDLLVMPIKTLQRRILGKNRVGALLVSVNPQSDRDRLRDAVTELMRERRSLSDGDDDNFQILDTAEIAAKVASTTQIMTTLLAAVAAVSLLVGGIGIMNIMLVSVTERTREIGIRLAIGALEREVLLQFLIEALMLGCMGGALGVLAALGVSKALAVYMGVPFIFSPGINLLAFTVSALTGVVFGFFPARRAAKLDPIEAVRHE</sequence>
<evidence type="ECO:0008006" key="12">
    <source>
        <dbReference type="Google" id="ProtNLM"/>
    </source>
</evidence>
<evidence type="ECO:0000256" key="7">
    <source>
        <dbReference type="SAM" id="Phobius"/>
    </source>
</evidence>
<evidence type="ECO:0000256" key="5">
    <source>
        <dbReference type="ARBA" id="ARBA00023136"/>
    </source>
</evidence>
<gene>
    <name evidence="10" type="ORF">HMPREF9465_00531</name>
</gene>
<comment type="subcellular location">
    <subcellularLocation>
        <location evidence="1">Cell membrane</location>
        <topology evidence="1">Multi-pass membrane protein</topology>
    </subcellularLocation>
</comment>
<dbReference type="OrthoDB" id="4814201at2"/>
<dbReference type="InterPro" id="IPR050250">
    <property type="entry name" value="Macrolide_Exporter_MacB"/>
</dbReference>
<name>K1JYH8_9BURK</name>
<dbReference type="Pfam" id="PF02687">
    <property type="entry name" value="FtsX"/>
    <property type="match status" value="1"/>
</dbReference>
<comment type="similarity">
    <text evidence="6">Belongs to the ABC-4 integral membrane protein family.</text>
</comment>
<dbReference type="PANTHER" id="PTHR30572:SF4">
    <property type="entry name" value="ABC TRANSPORTER PERMEASE YTRF"/>
    <property type="match status" value="1"/>
</dbReference>
<dbReference type="eggNOG" id="COG0577">
    <property type="taxonomic scope" value="Bacteria"/>
</dbReference>
<protein>
    <recommendedName>
        <fullName evidence="12">ABC3 transporter permease protein domain-containing protein</fullName>
    </recommendedName>
</protein>
<feature type="transmembrane region" description="Helical" evidence="7">
    <location>
        <begin position="21"/>
        <end position="41"/>
    </location>
</feature>
<evidence type="ECO:0000259" key="8">
    <source>
        <dbReference type="Pfam" id="PF02687"/>
    </source>
</evidence>
<keyword evidence="4 7" id="KW-1133">Transmembrane helix</keyword>
<proteinExistence type="inferred from homology"/>
<organism evidence="10 11">
    <name type="scientific">Sutterella wadsworthensis 2_1_59BFAA</name>
    <dbReference type="NCBI Taxonomy" id="742823"/>
    <lineage>
        <taxon>Bacteria</taxon>
        <taxon>Pseudomonadati</taxon>
        <taxon>Pseudomonadota</taxon>
        <taxon>Betaproteobacteria</taxon>
        <taxon>Burkholderiales</taxon>
        <taxon>Sutterellaceae</taxon>
        <taxon>Sutterella</taxon>
    </lineage>
</organism>
<feature type="domain" description="ABC3 transporter permease C-terminal" evidence="8">
    <location>
        <begin position="282"/>
        <end position="395"/>
    </location>
</feature>
<dbReference type="PATRIC" id="fig|742823.3.peg.529"/>
<keyword evidence="5 7" id="KW-0472">Membrane</keyword>
<dbReference type="RefSeq" id="WP_005433881.1">
    <property type="nucleotide sequence ID" value="NZ_JH815514.1"/>
</dbReference>
<evidence type="ECO:0000256" key="1">
    <source>
        <dbReference type="ARBA" id="ARBA00004651"/>
    </source>
</evidence>
<comment type="caution">
    <text evidence="10">The sequence shown here is derived from an EMBL/GenBank/DDBJ whole genome shotgun (WGS) entry which is preliminary data.</text>
</comment>
<dbReference type="AlphaFoldDB" id="K1JYH8"/>
<dbReference type="Proteomes" id="UP000005835">
    <property type="component" value="Unassembled WGS sequence"/>
</dbReference>
<dbReference type="InterPro" id="IPR003838">
    <property type="entry name" value="ABC3_permease_C"/>
</dbReference>
<dbReference type="STRING" id="742823.HMPREF9465_00531"/>
<feature type="transmembrane region" description="Helical" evidence="7">
    <location>
        <begin position="361"/>
        <end position="385"/>
    </location>
</feature>
<dbReference type="GO" id="GO:0022857">
    <property type="term" value="F:transmembrane transporter activity"/>
    <property type="evidence" value="ECO:0007669"/>
    <property type="project" value="TreeGrafter"/>
</dbReference>
<dbReference type="Pfam" id="PF12704">
    <property type="entry name" value="MacB_PCD"/>
    <property type="match status" value="1"/>
</dbReference>
<feature type="domain" description="MacB-like periplasmic core" evidence="9">
    <location>
        <begin position="20"/>
        <end position="241"/>
    </location>
</feature>
<keyword evidence="2" id="KW-1003">Cell membrane</keyword>
<dbReference type="HOGENOM" id="CLU_000604_8_0_4"/>
<dbReference type="InterPro" id="IPR025857">
    <property type="entry name" value="MacB_PCD"/>
</dbReference>
<reference evidence="10 11" key="1">
    <citation type="submission" date="2012-05" db="EMBL/GenBank/DDBJ databases">
        <title>The Genome Sequence of Sutterella wadsworthensis 2_1_59BFAA.</title>
        <authorList>
            <consortium name="The Broad Institute Genome Sequencing Platform"/>
            <person name="Earl A."/>
            <person name="Ward D."/>
            <person name="Feldgarden M."/>
            <person name="Gevers D."/>
            <person name="Daigneault M."/>
            <person name="Strauss J."/>
            <person name="Allen-Vercoe E."/>
            <person name="Walker B."/>
            <person name="Young S.K."/>
            <person name="Zeng Q."/>
            <person name="Gargeya S."/>
            <person name="Fitzgerald M."/>
            <person name="Haas B."/>
            <person name="Abouelleil A."/>
            <person name="Alvarado L."/>
            <person name="Arachchi H.M."/>
            <person name="Berlin A.M."/>
            <person name="Chapman S.B."/>
            <person name="Goldberg J."/>
            <person name="Griggs A."/>
            <person name="Gujja S."/>
            <person name="Hansen M."/>
            <person name="Howarth C."/>
            <person name="Imamovic A."/>
            <person name="Larimer J."/>
            <person name="McCowen C."/>
            <person name="Montmayeur A."/>
            <person name="Murphy C."/>
            <person name="Neiman D."/>
            <person name="Pearson M."/>
            <person name="Priest M."/>
            <person name="Roberts A."/>
            <person name="Saif S."/>
            <person name="Shea T."/>
            <person name="Sisk P."/>
            <person name="Sykes S."/>
            <person name="Wortman J."/>
            <person name="Nusbaum C."/>
            <person name="Birren B."/>
        </authorList>
    </citation>
    <scope>NUCLEOTIDE SEQUENCE [LARGE SCALE GENOMIC DNA]</scope>
    <source>
        <strain evidence="10 11">2_1_59BFAA</strain>
    </source>
</reference>
<keyword evidence="11" id="KW-1185">Reference proteome</keyword>
<accession>K1JYH8</accession>
<feature type="transmembrane region" description="Helical" evidence="7">
    <location>
        <begin position="279"/>
        <end position="303"/>
    </location>
</feature>
<evidence type="ECO:0000256" key="2">
    <source>
        <dbReference type="ARBA" id="ARBA00022475"/>
    </source>
</evidence>
<evidence type="ECO:0000259" key="9">
    <source>
        <dbReference type="Pfam" id="PF12704"/>
    </source>
</evidence>
<evidence type="ECO:0000256" key="6">
    <source>
        <dbReference type="ARBA" id="ARBA00038076"/>
    </source>
</evidence>
<evidence type="ECO:0000313" key="10">
    <source>
        <dbReference type="EMBL" id="EKB31663.1"/>
    </source>
</evidence>
<dbReference type="PANTHER" id="PTHR30572">
    <property type="entry name" value="MEMBRANE COMPONENT OF TRANSPORTER-RELATED"/>
    <property type="match status" value="1"/>
</dbReference>